<accession>A0ABT9I988</accession>
<dbReference type="InterPro" id="IPR001750">
    <property type="entry name" value="ND/Mrp_TM"/>
</dbReference>
<dbReference type="InterPro" id="IPR003945">
    <property type="entry name" value="NU5C-like"/>
</dbReference>
<evidence type="ECO:0000259" key="7">
    <source>
        <dbReference type="Pfam" id="PF00361"/>
    </source>
</evidence>
<evidence type="ECO:0000256" key="4">
    <source>
        <dbReference type="ARBA" id="ARBA00023136"/>
    </source>
</evidence>
<gene>
    <name evidence="8" type="ORF">QOZ88_04040</name>
</gene>
<feature type="transmembrane region" description="Helical" evidence="6">
    <location>
        <begin position="314"/>
        <end position="337"/>
    </location>
</feature>
<dbReference type="PANTHER" id="PTHR42829">
    <property type="entry name" value="NADH-UBIQUINONE OXIDOREDUCTASE CHAIN 5"/>
    <property type="match status" value="1"/>
</dbReference>
<feature type="transmembrane region" description="Helical" evidence="6">
    <location>
        <begin position="126"/>
        <end position="144"/>
    </location>
</feature>
<feature type="transmembrane region" description="Helical" evidence="6">
    <location>
        <begin position="29"/>
        <end position="51"/>
    </location>
</feature>
<evidence type="ECO:0000256" key="1">
    <source>
        <dbReference type="ARBA" id="ARBA00004127"/>
    </source>
</evidence>
<feature type="transmembrane region" description="Helical" evidence="6">
    <location>
        <begin position="286"/>
        <end position="308"/>
    </location>
</feature>
<keyword evidence="4 6" id="KW-0472">Membrane</keyword>
<feature type="transmembrane region" description="Helical" evidence="6">
    <location>
        <begin position="390"/>
        <end position="413"/>
    </location>
</feature>
<organism evidence="8 9">
    <name type="scientific">Blastococcus carthaginiensis</name>
    <dbReference type="NCBI Taxonomy" id="3050034"/>
    <lineage>
        <taxon>Bacteria</taxon>
        <taxon>Bacillati</taxon>
        <taxon>Actinomycetota</taxon>
        <taxon>Actinomycetes</taxon>
        <taxon>Geodermatophilales</taxon>
        <taxon>Geodermatophilaceae</taxon>
        <taxon>Blastococcus</taxon>
    </lineage>
</organism>
<dbReference type="PANTHER" id="PTHR42829:SF2">
    <property type="entry name" value="NADH-UBIQUINONE OXIDOREDUCTASE CHAIN 5"/>
    <property type="match status" value="1"/>
</dbReference>
<reference evidence="9" key="1">
    <citation type="submission" date="2023-05" db="EMBL/GenBank/DDBJ databases">
        <title>Draft genome of Pseudofrankia sp. BMG5.37.</title>
        <authorList>
            <person name="Gtari M."/>
            <person name="Ghodhbane F."/>
            <person name="Sbissi I."/>
        </authorList>
    </citation>
    <scope>NUCLEOTIDE SEQUENCE [LARGE SCALE GENOMIC DNA]</scope>
    <source>
        <strain evidence="9">BMG 814</strain>
    </source>
</reference>
<keyword evidence="2 5" id="KW-0812">Transmembrane</keyword>
<comment type="caution">
    <text evidence="8">The sequence shown here is derived from an EMBL/GenBank/DDBJ whole genome shotgun (WGS) entry which is preliminary data.</text>
</comment>
<feature type="transmembrane region" description="Helical" evidence="6">
    <location>
        <begin position="71"/>
        <end position="90"/>
    </location>
</feature>
<feature type="transmembrane region" description="Helical" evidence="6">
    <location>
        <begin position="620"/>
        <end position="638"/>
    </location>
</feature>
<evidence type="ECO:0000256" key="3">
    <source>
        <dbReference type="ARBA" id="ARBA00022989"/>
    </source>
</evidence>
<protein>
    <submittedName>
        <fullName evidence="8">Proton-conducting transporter membrane subunit</fullName>
    </submittedName>
</protein>
<dbReference type="EMBL" id="JASNFN010000002">
    <property type="protein sequence ID" value="MDP5181797.1"/>
    <property type="molecule type" value="Genomic_DNA"/>
</dbReference>
<feature type="transmembrane region" description="Helical" evidence="6">
    <location>
        <begin position="477"/>
        <end position="495"/>
    </location>
</feature>
<feature type="domain" description="NADH:quinone oxidoreductase/Mrp antiporter transmembrane" evidence="7">
    <location>
        <begin position="120"/>
        <end position="393"/>
    </location>
</feature>
<dbReference type="RefSeq" id="WP_305998503.1">
    <property type="nucleotide sequence ID" value="NZ_JASNFN010000002.1"/>
</dbReference>
<evidence type="ECO:0000313" key="8">
    <source>
        <dbReference type="EMBL" id="MDP5181797.1"/>
    </source>
</evidence>
<evidence type="ECO:0000256" key="2">
    <source>
        <dbReference type="ARBA" id="ARBA00022692"/>
    </source>
</evidence>
<feature type="transmembrane region" description="Helical" evidence="6">
    <location>
        <begin position="196"/>
        <end position="218"/>
    </location>
</feature>
<keyword evidence="3 6" id="KW-1133">Transmembrane helix</keyword>
<evidence type="ECO:0000256" key="6">
    <source>
        <dbReference type="SAM" id="Phobius"/>
    </source>
</evidence>
<evidence type="ECO:0000256" key="5">
    <source>
        <dbReference type="RuleBase" id="RU000320"/>
    </source>
</evidence>
<sequence length="639" mass="64085">MTALLWALVALPAVVGALLCGAGRRADRVAPAAAVGTAALVLAAAIAVAVSRPAVSVPFLPGADLGLAVDALTAVVLPAVAAVTLLVLVFSAGEIAGARGRFFGLVLLFEAAVALTTVATTLPALLFAWEVMGATSYALIAFSWRDPDRVGAGTTAFLTTRTADVGLYVAAGAALAGGAGLGLDELADAEGPWLDVVAAGVLVAALGKAAQLPFSFWLSRAMEGPSPVSALLHSAAMVAMGGYLLLRTAPLLAASGWADDAAAWAGALTAVALGAVAVAQRDLKQLLAASTAAQLGYVVLAAGVAAVSGGAAHLVAHASTKALLFLAAGAWLSALGTKQLPALRGAARRWPVVGVTAAVGALSLAGIVPLSLWATKDEVLAVAREHSLPLYVVGLAGAALSAAYAGKVLWMVWRRPPAASESGYDTERPGTRHVGGLQQAPLGVLAAGAAVLGLLVWSPVGTAIRTALGETGLPRPSVLETVLSAVLAVGVVLAVGRLPLPEPRWAAGWLGLGTATQVVAVRPVLRLAEALARFDDRVLDRSVTAAAVAVRGAAGGLARFDDRVLDRAVEATGTGGVRAARGAAVADTTGFDGAAEGVAAALRRLGDLLRRTQTGQLHQYYVQAAVVLAAALALLLLTR</sequence>
<feature type="transmembrane region" description="Helical" evidence="6">
    <location>
        <begin position="102"/>
        <end position="120"/>
    </location>
</feature>
<feature type="transmembrane region" description="Helical" evidence="6">
    <location>
        <begin position="261"/>
        <end position="279"/>
    </location>
</feature>
<comment type="subcellular location">
    <subcellularLocation>
        <location evidence="1">Endomembrane system</location>
        <topology evidence="1">Multi-pass membrane protein</topology>
    </subcellularLocation>
    <subcellularLocation>
        <location evidence="5">Membrane</location>
        <topology evidence="5">Multi-pass membrane protein</topology>
    </subcellularLocation>
</comment>
<feature type="transmembrane region" description="Helical" evidence="6">
    <location>
        <begin position="6"/>
        <end position="22"/>
    </location>
</feature>
<proteinExistence type="predicted"/>
<feature type="transmembrane region" description="Helical" evidence="6">
    <location>
        <begin position="230"/>
        <end position="249"/>
    </location>
</feature>
<dbReference type="PRINTS" id="PR01434">
    <property type="entry name" value="NADHDHGNASE5"/>
</dbReference>
<dbReference type="Pfam" id="PF00361">
    <property type="entry name" value="Proton_antipo_M"/>
    <property type="match status" value="1"/>
</dbReference>
<feature type="transmembrane region" description="Helical" evidence="6">
    <location>
        <begin position="349"/>
        <end position="370"/>
    </location>
</feature>
<name>A0ABT9I988_9ACTN</name>
<dbReference type="Proteomes" id="UP001233673">
    <property type="component" value="Unassembled WGS sequence"/>
</dbReference>
<keyword evidence="9" id="KW-1185">Reference proteome</keyword>
<dbReference type="Gene3D" id="1.20.5.2700">
    <property type="match status" value="1"/>
</dbReference>
<feature type="transmembrane region" description="Helical" evidence="6">
    <location>
        <begin position="434"/>
        <end position="457"/>
    </location>
</feature>
<feature type="transmembrane region" description="Helical" evidence="6">
    <location>
        <begin position="165"/>
        <end position="184"/>
    </location>
</feature>
<evidence type="ECO:0000313" key="9">
    <source>
        <dbReference type="Proteomes" id="UP001233673"/>
    </source>
</evidence>